<protein>
    <submittedName>
        <fullName evidence="2">Uncharacterized protein</fullName>
    </submittedName>
</protein>
<name>A0AAD1R851_PELCU</name>
<feature type="region of interest" description="Disordered" evidence="1">
    <location>
        <begin position="213"/>
        <end position="233"/>
    </location>
</feature>
<evidence type="ECO:0000313" key="2">
    <source>
        <dbReference type="EMBL" id="CAH2224262.1"/>
    </source>
</evidence>
<feature type="compositionally biased region" description="Basic and acidic residues" evidence="1">
    <location>
        <begin position="750"/>
        <end position="763"/>
    </location>
</feature>
<feature type="compositionally biased region" description="Basic and acidic residues" evidence="1">
    <location>
        <begin position="220"/>
        <end position="233"/>
    </location>
</feature>
<keyword evidence="3" id="KW-1185">Reference proteome</keyword>
<dbReference type="EMBL" id="OW240912">
    <property type="protein sequence ID" value="CAH2224262.1"/>
    <property type="molecule type" value="Genomic_DNA"/>
</dbReference>
<gene>
    <name evidence="2" type="ORF">PECUL_23A033580</name>
</gene>
<dbReference type="AlphaFoldDB" id="A0AAD1R851"/>
<evidence type="ECO:0000313" key="3">
    <source>
        <dbReference type="Proteomes" id="UP001295444"/>
    </source>
</evidence>
<accession>A0AAD1R851</accession>
<dbReference type="Pfam" id="PF15498">
    <property type="entry name" value="Dendrin"/>
    <property type="match status" value="2"/>
</dbReference>
<dbReference type="PANTHER" id="PTHR16757">
    <property type="entry name" value="DENDRIN"/>
    <property type="match status" value="1"/>
</dbReference>
<reference evidence="2" key="1">
    <citation type="submission" date="2022-03" db="EMBL/GenBank/DDBJ databases">
        <authorList>
            <person name="Alioto T."/>
            <person name="Alioto T."/>
            <person name="Gomez Garrido J."/>
        </authorList>
    </citation>
    <scope>NUCLEOTIDE SEQUENCE</scope>
</reference>
<feature type="region of interest" description="Disordered" evidence="1">
    <location>
        <begin position="641"/>
        <end position="667"/>
    </location>
</feature>
<dbReference type="InterPro" id="IPR026500">
    <property type="entry name" value="Dendrin"/>
</dbReference>
<feature type="region of interest" description="Disordered" evidence="1">
    <location>
        <begin position="742"/>
        <end position="763"/>
    </location>
</feature>
<evidence type="ECO:0000256" key="1">
    <source>
        <dbReference type="SAM" id="MobiDB-lite"/>
    </source>
</evidence>
<dbReference type="Proteomes" id="UP001295444">
    <property type="component" value="Chromosome 01"/>
</dbReference>
<organism evidence="2 3">
    <name type="scientific">Pelobates cultripes</name>
    <name type="common">Western spadefoot toad</name>
    <dbReference type="NCBI Taxonomy" id="61616"/>
    <lineage>
        <taxon>Eukaryota</taxon>
        <taxon>Metazoa</taxon>
        <taxon>Chordata</taxon>
        <taxon>Craniata</taxon>
        <taxon>Vertebrata</taxon>
        <taxon>Euteleostomi</taxon>
        <taxon>Amphibia</taxon>
        <taxon>Batrachia</taxon>
        <taxon>Anura</taxon>
        <taxon>Pelobatoidea</taxon>
        <taxon>Pelobatidae</taxon>
        <taxon>Pelobates</taxon>
    </lineage>
</organism>
<dbReference type="PANTHER" id="PTHR16757:SF1">
    <property type="entry name" value="DENDRIN"/>
    <property type="match status" value="1"/>
</dbReference>
<feature type="region of interest" description="Disordered" evidence="1">
    <location>
        <begin position="546"/>
        <end position="567"/>
    </location>
</feature>
<proteinExistence type="predicted"/>
<sequence>MDSRKWMDLDGSWVYSTAPRKHPESYLGYNTLPGRKFKDIVRRPADERGMYGTIPGRFVDRAPMGEQTPYKLRSFSRLPHSPILQDSTNWPASLPPGARGPKLFRMEQKNEANERDGGKYDGRIYERVRHSDDLERKKRKLLREAEAEIVNVSSDKHRRKGKPMEWGIINEQPDYSRYQKMKMTQCDDWEPLSLPSKALQVQSTSHLTKLSLSKPHLHKEKATETKAPDQEKRRWWFKSQKQQKTVSDVMAMGNNQDESYKRCVEQCSVPNYNSHTLQGSKENHPKLRKRKGPPPYVPPPSYNAPHHTFPIIKDEHIHTEQMSAGEIIPLTDKDNGKLDGEKVARYTMEHQVDSNFTFPSFNNVNRGQEEKKHKSAQIYQKSIWDRTLPQLYSTWGGERSKWNLNQISSNYEEFIDHIYETVDRGSSPLNHNVPGEKTYGTLYNTRQIELSTKYTLPRSGINDVTKTTKKNKIVTNCEPQKMALFDVHRPPIRSHGVKLPHELGFSYTSGKPHYTDKKLRSEYRSYHNLQEEDTVKERQRPLRVISKKRTGQSHINSFPSKEEYSRYSQTLPVKKDPYLHIKADMQERIPTVHSRKHRNINEDIAFPKWREPGKFSTIPGRGHDHILYRPHDGLHRSVKYDLPDPSETNNWGTPRKGQLKEATSEKTQPPLLKENEGMFVIDATCVVVKAEYIFPPRTEQVKFLSYPEVSPGLMERDIQSNRKIYFGSTELKSNLNYIKHLSPPSQKAESTSEHFNHQSHERDIPNLKERAMRILGLSMVDLESLNEDHTLHRTNKMVEQEAELLNKTLRESNKNGGHKHDTCTGASNSMTVDVKDSTYKSSCSVEEDEHQPKFNETSLDSNLIEENRQMESEQNIATCSTESNCKESDHATSNLVPYGLETNKSIEMEPCRKCESVLNQNDITLFEMEVETLQEKDNCPEMFESPCQDDVSGCLDLQVSINRQSLDNTNSNDSVENILKTVERPEQNICGLKDVDETFTKTCVLNGNNCENSEKVNPKKYAEHSKKTPYVTVSPQPVSPCVKHDSQLTSEMKNHLSDQTYSPRTPVKTFTKRHNYFAKDLREAVSRIRRHTAPDSDTDEDLEKPLHDSCSEISEDHVGEEGIVSCSSDTSDSEVTVILRVADKVELVSEINTNDSQDFAETEGSLNGLNVTKEDTMLLDSTKGDFSADVIGNTSDNDLIHEKQQESKCMDLNSCIEEILQDLNRTEEEFFPSSSDYCTTDVTTASLEHLAGNEF</sequence>